<gene>
    <name evidence="1" type="ORF">D8674_039984</name>
</gene>
<evidence type="ECO:0000313" key="2">
    <source>
        <dbReference type="Proteomes" id="UP000327157"/>
    </source>
</evidence>
<sequence>MVPNFCIGRTSRPTLSPSRPSLSLAVLPCLLAVLACHKPRPTLSPSRPSLSPSRPILSPTLSKPSYLVQATHIYPLSVSCIEFLVQNLLFSTKF</sequence>
<name>A0A5N5H6Q8_9ROSA</name>
<reference evidence="1 2" key="1">
    <citation type="submission" date="2019-09" db="EMBL/GenBank/DDBJ databases">
        <authorList>
            <person name="Ou C."/>
        </authorList>
    </citation>
    <scope>NUCLEOTIDE SEQUENCE [LARGE SCALE GENOMIC DNA]</scope>
    <source>
        <strain evidence="1">S2</strain>
        <tissue evidence="1">Leaf</tissue>
    </source>
</reference>
<dbReference type="Proteomes" id="UP000327157">
    <property type="component" value="Unassembled WGS sequence"/>
</dbReference>
<dbReference type="AlphaFoldDB" id="A0A5N5H6Q8"/>
<comment type="caution">
    <text evidence="1">The sequence shown here is derived from an EMBL/GenBank/DDBJ whole genome shotgun (WGS) entry which is preliminary data.</text>
</comment>
<protein>
    <submittedName>
        <fullName evidence="1">S2-RNase</fullName>
    </submittedName>
</protein>
<evidence type="ECO:0000313" key="1">
    <source>
        <dbReference type="EMBL" id="KAB2623666.1"/>
    </source>
</evidence>
<dbReference type="EMBL" id="SMOL01000203">
    <property type="protein sequence ID" value="KAB2623666.1"/>
    <property type="molecule type" value="Genomic_DNA"/>
</dbReference>
<keyword evidence="2" id="KW-1185">Reference proteome</keyword>
<reference evidence="1 2" key="2">
    <citation type="submission" date="2019-11" db="EMBL/GenBank/DDBJ databases">
        <title>A de novo genome assembly of a pear dwarfing rootstock.</title>
        <authorList>
            <person name="Wang F."/>
            <person name="Wang J."/>
            <person name="Li S."/>
            <person name="Zhang Y."/>
            <person name="Fang M."/>
            <person name="Ma L."/>
            <person name="Zhao Y."/>
            <person name="Jiang S."/>
        </authorList>
    </citation>
    <scope>NUCLEOTIDE SEQUENCE [LARGE SCALE GENOMIC DNA]</scope>
    <source>
        <strain evidence="1">S2</strain>
        <tissue evidence="1">Leaf</tissue>
    </source>
</reference>
<proteinExistence type="predicted"/>
<accession>A0A5N5H6Q8</accession>
<organism evidence="1 2">
    <name type="scientific">Pyrus ussuriensis x Pyrus communis</name>
    <dbReference type="NCBI Taxonomy" id="2448454"/>
    <lineage>
        <taxon>Eukaryota</taxon>
        <taxon>Viridiplantae</taxon>
        <taxon>Streptophyta</taxon>
        <taxon>Embryophyta</taxon>
        <taxon>Tracheophyta</taxon>
        <taxon>Spermatophyta</taxon>
        <taxon>Magnoliopsida</taxon>
        <taxon>eudicotyledons</taxon>
        <taxon>Gunneridae</taxon>
        <taxon>Pentapetalae</taxon>
        <taxon>rosids</taxon>
        <taxon>fabids</taxon>
        <taxon>Rosales</taxon>
        <taxon>Rosaceae</taxon>
        <taxon>Amygdaloideae</taxon>
        <taxon>Maleae</taxon>
        <taxon>Pyrus</taxon>
    </lineage>
</organism>